<dbReference type="RefSeq" id="WP_150970621.1">
    <property type="nucleotide sequence ID" value="NZ_VZDO01000011.1"/>
</dbReference>
<keyword evidence="3" id="KW-1185">Reference proteome</keyword>
<dbReference type="EMBL" id="VZDO01000011">
    <property type="protein sequence ID" value="KAB0679035.1"/>
    <property type="molecule type" value="Genomic_DNA"/>
</dbReference>
<evidence type="ECO:0000313" key="2">
    <source>
        <dbReference type="EMBL" id="KAB0679035.1"/>
    </source>
</evidence>
<name>A0A7V7PN80_9HYPH</name>
<dbReference type="Proteomes" id="UP000432089">
    <property type="component" value="Unassembled WGS sequence"/>
</dbReference>
<gene>
    <name evidence="2" type="ORF">F6X38_14145</name>
</gene>
<comment type="caution">
    <text evidence="2">The sequence shown here is derived from an EMBL/GenBank/DDBJ whole genome shotgun (WGS) entry which is preliminary data.</text>
</comment>
<accession>A0A7V7PN80</accession>
<sequence length="295" mass="31763">MTDGRIPLGLVAHRRLGPQTDFRFAPFLRWARLNDTEYHLSAHHLALAARAEDGTLRLGAILDPSYPAAPQIDGAGRWRLGYQPIALRTWPFVLGAATSDRPVDGLEVLPGSTRIATEGAPICIEPATGALGPEMNAIRNTLLMLREGGERLGRALELLRIANVLVPLRGADGAASEFLTVDAGRFNALEPMALAALARESFLALDLAGAMLFSRRHLDAKRMPVPEKAPVEAAETPATRADPMDFVLAGLEAMNFALDASDLFDPRDPAIDWREFAPPPPPDLGNEATHGAQPP</sequence>
<feature type="region of interest" description="Disordered" evidence="1">
    <location>
        <begin position="269"/>
        <end position="295"/>
    </location>
</feature>
<proteinExistence type="predicted"/>
<dbReference type="InterPro" id="IPR010836">
    <property type="entry name" value="SapC"/>
</dbReference>
<organism evidence="2 3">
    <name type="scientific">Plantimonas leprariae</name>
    <dbReference type="NCBI Taxonomy" id="2615207"/>
    <lineage>
        <taxon>Bacteria</taxon>
        <taxon>Pseudomonadati</taxon>
        <taxon>Pseudomonadota</taxon>
        <taxon>Alphaproteobacteria</taxon>
        <taxon>Hyphomicrobiales</taxon>
        <taxon>Aurantimonadaceae</taxon>
        <taxon>Plantimonas</taxon>
    </lineage>
</organism>
<evidence type="ECO:0000256" key="1">
    <source>
        <dbReference type="SAM" id="MobiDB-lite"/>
    </source>
</evidence>
<reference evidence="2 3" key="1">
    <citation type="submission" date="2019-09" db="EMBL/GenBank/DDBJ databases">
        <title>YIM 132180 draft genome.</title>
        <authorList>
            <person name="Zhang K."/>
        </authorList>
    </citation>
    <scope>NUCLEOTIDE SEQUENCE [LARGE SCALE GENOMIC DNA]</scope>
    <source>
        <strain evidence="2 3">YIM 132180</strain>
    </source>
</reference>
<protein>
    <submittedName>
        <fullName evidence="2">SapC family protein</fullName>
    </submittedName>
</protein>
<evidence type="ECO:0000313" key="3">
    <source>
        <dbReference type="Proteomes" id="UP000432089"/>
    </source>
</evidence>
<dbReference type="Pfam" id="PF07277">
    <property type="entry name" value="SapC"/>
    <property type="match status" value="1"/>
</dbReference>
<dbReference type="AlphaFoldDB" id="A0A7V7PN80"/>